<reference evidence="1 2" key="1">
    <citation type="journal article" date="2014" name="Nature">
        <title>An environmental bacterial taxon with a large and distinct metabolic repertoire.</title>
        <authorList>
            <person name="Wilson M.C."/>
            <person name="Mori T."/>
            <person name="Ruckert C."/>
            <person name="Uria A.R."/>
            <person name="Helf M.J."/>
            <person name="Takada K."/>
            <person name="Gernert C."/>
            <person name="Steffens U.A."/>
            <person name="Heycke N."/>
            <person name="Schmitt S."/>
            <person name="Rinke C."/>
            <person name="Helfrich E.J."/>
            <person name="Brachmann A.O."/>
            <person name="Gurgui C."/>
            <person name="Wakimoto T."/>
            <person name="Kracht M."/>
            <person name="Crusemann M."/>
            <person name="Hentschel U."/>
            <person name="Abe I."/>
            <person name="Matsunaga S."/>
            <person name="Kalinowski J."/>
            <person name="Takeyama H."/>
            <person name="Piel J."/>
        </authorList>
    </citation>
    <scope>NUCLEOTIDE SEQUENCE [LARGE SCALE GENOMIC DNA]</scope>
    <source>
        <strain evidence="2">TSY2</strain>
    </source>
</reference>
<dbReference type="HOGENOM" id="CLU_2315069_0_0_7"/>
<comment type="caution">
    <text evidence="1">The sequence shown here is derived from an EMBL/GenBank/DDBJ whole genome shotgun (WGS) entry which is preliminary data.</text>
</comment>
<gene>
    <name evidence="1" type="ORF">ETSY2_32330</name>
</gene>
<proteinExistence type="predicted"/>
<protein>
    <submittedName>
        <fullName evidence="1">Uncharacterized protein</fullName>
    </submittedName>
</protein>
<dbReference type="AlphaFoldDB" id="W4M0X7"/>
<dbReference type="EMBL" id="AZHX01001377">
    <property type="protein sequence ID" value="ETX03835.1"/>
    <property type="molecule type" value="Genomic_DNA"/>
</dbReference>
<evidence type="ECO:0000313" key="1">
    <source>
        <dbReference type="EMBL" id="ETX03835.1"/>
    </source>
</evidence>
<accession>W4M0X7</accession>
<sequence length="99" mass="12219">MIRYQKKNRFPKCMGISHFIHNIRFLAGYICYYKIGTADLILYDFRNFSSINIRLIYTKYHDSKFFQHIFDEKIYFFIFPKKWAANKALPRTMNYVFNY</sequence>
<dbReference type="Proteomes" id="UP000019140">
    <property type="component" value="Unassembled WGS sequence"/>
</dbReference>
<name>W4M0X7_9BACT</name>
<evidence type="ECO:0000313" key="2">
    <source>
        <dbReference type="Proteomes" id="UP000019140"/>
    </source>
</evidence>
<organism evidence="1 2">
    <name type="scientific">Candidatus Entotheonella gemina</name>
    <dbReference type="NCBI Taxonomy" id="1429439"/>
    <lineage>
        <taxon>Bacteria</taxon>
        <taxon>Pseudomonadati</taxon>
        <taxon>Nitrospinota/Tectimicrobiota group</taxon>
        <taxon>Candidatus Tectimicrobiota</taxon>
        <taxon>Candidatus Entotheonellia</taxon>
        <taxon>Candidatus Entotheonellales</taxon>
        <taxon>Candidatus Entotheonellaceae</taxon>
        <taxon>Candidatus Entotheonella</taxon>
    </lineage>
</organism>
<keyword evidence="2" id="KW-1185">Reference proteome</keyword>